<dbReference type="Proteomes" id="UP000306808">
    <property type="component" value="Unassembled WGS sequence"/>
</dbReference>
<sequence>MDKGDICDFSTQLANQIHTSQPQFLAVAKLVKFSMPEDLYRTAIAGIAFEQFDAKSLRSHIINNYREVIELILHHYMFTLVRTDNVAIKEFVREEIITLSSLKESCVKLKKIN</sequence>
<accession>A0A4U0NKX1</accession>
<evidence type="ECO:0000313" key="1">
    <source>
        <dbReference type="EMBL" id="TJZ54910.1"/>
    </source>
</evidence>
<proteinExistence type="predicted"/>
<dbReference type="EMBL" id="SUME01000006">
    <property type="protein sequence ID" value="TJZ54910.1"/>
    <property type="molecule type" value="Genomic_DNA"/>
</dbReference>
<organism evidence="1 2">
    <name type="scientific">Sphingobacterium olei</name>
    <dbReference type="NCBI Taxonomy" id="2571155"/>
    <lineage>
        <taxon>Bacteria</taxon>
        <taxon>Pseudomonadati</taxon>
        <taxon>Bacteroidota</taxon>
        <taxon>Sphingobacteriia</taxon>
        <taxon>Sphingobacteriales</taxon>
        <taxon>Sphingobacteriaceae</taxon>
        <taxon>Sphingobacterium</taxon>
    </lineage>
</organism>
<protein>
    <submittedName>
        <fullName evidence="1">Uncharacterized protein</fullName>
    </submittedName>
</protein>
<name>A0A4U0NKX1_9SPHI</name>
<keyword evidence="2" id="KW-1185">Reference proteome</keyword>
<gene>
    <name evidence="1" type="ORF">FAZ15_15720</name>
</gene>
<dbReference type="RefSeq" id="WP_136902269.1">
    <property type="nucleotide sequence ID" value="NZ_SUME01000006.1"/>
</dbReference>
<evidence type="ECO:0000313" key="2">
    <source>
        <dbReference type="Proteomes" id="UP000306808"/>
    </source>
</evidence>
<reference evidence="1 2" key="1">
    <citation type="submission" date="2019-04" db="EMBL/GenBank/DDBJ databases">
        <title>Sphingobacterium olei sp. nov., isolated from oil-contaminated soil.</title>
        <authorList>
            <person name="Liu B."/>
        </authorList>
    </citation>
    <scope>NUCLEOTIDE SEQUENCE [LARGE SCALE GENOMIC DNA]</scope>
    <source>
        <strain evidence="1 2">HAL-9</strain>
    </source>
</reference>
<comment type="caution">
    <text evidence="1">The sequence shown here is derived from an EMBL/GenBank/DDBJ whole genome shotgun (WGS) entry which is preliminary data.</text>
</comment>
<dbReference type="AlphaFoldDB" id="A0A4U0NKX1"/>